<keyword evidence="2" id="KW-0520">NAD</keyword>
<dbReference type="InterPro" id="IPR006139">
    <property type="entry name" value="D-isomer_2_OHA_DH_cat_dom"/>
</dbReference>
<dbReference type="GO" id="GO:0051287">
    <property type="term" value="F:NAD binding"/>
    <property type="evidence" value="ECO:0007669"/>
    <property type="project" value="InterPro"/>
</dbReference>
<evidence type="ECO:0000259" key="5">
    <source>
        <dbReference type="Pfam" id="PF02826"/>
    </source>
</evidence>
<dbReference type="STRING" id="1344418.A0A1D2VRW2"/>
<feature type="domain" description="D-isomer specific 2-hydroxyacid dehydrogenase NAD-binding" evidence="5">
    <location>
        <begin position="191"/>
        <end position="338"/>
    </location>
</feature>
<gene>
    <name evidence="6" type="ORF">ASCRUDRAFT_74004</name>
</gene>
<evidence type="ECO:0000256" key="3">
    <source>
        <dbReference type="RuleBase" id="RU003719"/>
    </source>
</evidence>
<dbReference type="GO" id="GO:0030267">
    <property type="term" value="F:glyoxylate reductase (NADPH) activity"/>
    <property type="evidence" value="ECO:0007669"/>
    <property type="project" value="TreeGrafter"/>
</dbReference>
<reference evidence="7" key="1">
    <citation type="submission" date="2016-05" db="EMBL/GenBank/DDBJ databases">
        <title>Comparative genomics of biotechnologically important yeasts.</title>
        <authorList>
            <consortium name="DOE Joint Genome Institute"/>
            <person name="Riley R."/>
            <person name="Haridas S."/>
            <person name="Wolfe K.H."/>
            <person name="Lopes M.R."/>
            <person name="Hittinger C.T."/>
            <person name="Goker M."/>
            <person name="Salamov A."/>
            <person name="Wisecaver J."/>
            <person name="Long T.M."/>
            <person name="Aerts A.L."/>
            <person name="Barry K."/>
            <person name="Choi C."/>
            <person name="Clum A."/>
            <person name="Coughlan A.Y."/>
            <person name="Deshpande S."/>
            <person name="Douglass A.P."/>
            <person name="Hanson S.J."/>
            <person name="Klenk H.-P."/>
            <person name="Labutti K."/>
            <person name="Lapidus A."/>
            <person name="Lindquist E."/>
            <person name="Lipzen A."/>
            <person name="Meier-Kolthoff J.P."/>
            <person name="Ohm R.A."/>
            <person name="Otillar R.P."/>
            <person name="Pangilinan J."/>
            <person name="Peng Y."/>
            <person name="Rokas A."/>
            <person name="Rosa C.A."/>
            <person name="Scheuner C."/>
            <person name="Sibirny A.A."/>
            <person name="Slot J.C."/>
            <person name="Stielow J.B."/>
            <person name="Sun H."/>
            <person name="Kurtzman C.P."/>
            <person name="Blackwell M."/>
            <person name="Grigoriev I.V."/>
            <person name="Jeffries T.W."/>
        </authorList>
    </citation>
    <scope>NUCLEOTIDE SEQUENCE [LARGE SCALE GENOMIC DNA]</scope>
    <source>
        <strain evidence="7">DSM 1968</strain>
    </source>
</reference>
<protein>
    <recommendedName>
        <fullName evidence="8">D-isomer specific 2-hydroxyacid dehydrogenase NAD-binding domain-containing protein</fullName>
    </recommendedName>
</protein>
<dbReference type="Proteomes" id="UP000095038">
    <property type="component" value="Unassembled WGS sequence"/>
</dbReference>
<dbReference type="Pfam" id="PF02826">
    <property type="entry name" value="2-Hacid_dh_C"/>
    <property type="match status" value="1"/>
</dbReference>
<dbReference type="InterPro" id="IPR036291">
    <property type="entry name" value="NAD(P)-bd_dom_sf"/>
</dbReference>
<dbReference type="InParanoid" id="A0A1D2VRW2"/>
<evidence type="ECO:0000256" key="1">
    <source>
        <dbReference type="ARBA" id="ARBA00023002"/>
    </source>
</evidence>
<dbReference type="GeneID" id="30966148"/>
<evidence type="ECO:0000259" key="4">
    <source>
        <dbReference type="Pfam" id="PF00389"/>
    </source>
</evidence>
<dbReference type="PANTHER" id="PTHR10996:SF178">
    <property type="entry name" value="2-HYDROXYACID DEHYDROGENASE YGL185C-RELATED"/>
    <property type="match status" value="1"/>
</dbReference>
<dbReference type="GO" id="GO:0016618">
    <property type="term" value="F:hydroxypyruvate reductase [NAD(P)H] activity"/>
    <property type="evidence" value="ECO:0007669"/>
    <property type="project" value="TreeGrafter"/>
</dbReference>
<dbReference type="Pfam" id="PF00389">
    <property type="entry name" value="2-Hacid_dh"/>
    <property type="match status" value="1"/>
</dbReference>
<dbReference type="InterPro" id="IPR006140">
    <property type="entry name" value="D-isomer_DH_NAD-bd"/>
</dbReference>
<dbReference type="EMBL" id="KV454475">
    <property type="protein sequence ID" value="ODV64362.1"/>
    <property type="molecule type" value="Genomic_DNA"/>
</dbReference>
<accession>A0A1D2VRW2</accession>
<keyword evidence="1 3" id="KW-0560">Oxidoreductase</keyword>
<feature type="domain" description="D-isomer specific 2-hydroxyacid dehydrogenase catalytic" evidence="4">
    <location>
        <begin position="39"/>
        <end position="366"/>
    </location>
</feature>
<dbReference type="InterPro" id="IPR050223">
    <property type="entry name" value="D-isomer_2-hydroxyacid_DH"/>
</dbReference>
<dbReference type="SUPFAM" id="SSF51735">
    <property type="entry name" value="NAD(P)-binding Rossmann-fold domains"/>
    <property type="match status" value="1"/>
</dbReference>
<dbReference type="SUPFAM" id="SSF52283">
    <property type="entry name" value="Formate/glycerate dehydrogenase catalytic domain-like"/>
    <property type="match status" value="1"/>
</dbReference>
<dbReference type="InterPro" id="IPR029752">
    <property type="entry name" value="D-isomer_DH_CS1"/>
</dbReference>
<comment type="similarity">
    <text evidence="3">Belongs to the D-isomer specific 2-hydroxyacid dehydrogenase family.</text>
</comment>
<sequence length="370" mass="41338">MTVPTTKSLQNKPKVLFLGQLDESLPEYQQFENDFECIPYELTTKEQLLEDFKSKFNDIQAIYGGWEGFMSFGGYRNEIVDLSPPNLKIVTSCAVGFDHYDTIQLKNKKIIFSNSPSVGAEQVADLALYQTLSTFRFIPMFANQTVSTKNTLVARSKLNGNFNYQSGNHVPKNHYNFAFGEIAGGKVVYTPMNKNAAILGFGGIGKALAKRLNAIGMNIHYFKRNPLSNDDLSDFNFPLTYHNSLTSILPIADVVIICLPGSSETFNLINEKTINLLPKRGSRIVNVGRGFIVNTKDLLNGLKSGKIISCALDVFENEPTIDQELVSREDVFLTPHIGSSTIETYQKTAIFCLNNIRACFERKPILSQQN</sequence>
<name>A0A1D2VRW2_9ASCO</name>
<dbReference type="PANTHER" id="PTHR10996">
    <property type="entry name" value="2-HYDROXYACID DEHYDROGENASE-RELATED"/>
    <property type="match status" value="1"/>
</dbReference>
<proteinExistence type="inferred from homology"/>
<dbReference type="GO" id="GO:0005829">
    <property type="term" value="C:cytosol"/>
    <property type="evidence" value="ECO:0007669"/>
    <property type="project" value="TreeGrafter"/>
</dbReference>
<evidence type="ECO:0000256" key="2">
    <source>
        <dbReference type="ARBA" id="ARBA00023027"/>
    </source>
</evidence>
<dbReference type="Gene3D" id="3.40.50.720">
    <property type="entry name" value="NAD(P)-binding Rossmann-like Domain"/>
    <property type="match status" value="2"/>
</dbReference>
<evidence type="ECO:0000313" key="7">
    <source>
        <dbReference type="Proteomes" id="UP000095038"/>
    </source>
</evidence>
<dbReference type="AlphaFoldDB" id="A0A1D2VRW2"/>
<evidence type="ECO:0000313" key="6">
    <source>
        <dbReference type="EMBL" id="ODV64362.1"/>
    </source>
</evidence>
<dbReference type="RefSeq" id="XP_020050669.1">
    <property type="nucleotide sequence ID" value="XM_020192512.1"/>
</dbReference>
<organism evidence="6 7">
    <name type="scientific">Ascoidea rubescens DSM 1968</name>
    <dbReference type="NCBI Taxonomy" id="1344418"/>
    <lineage>
        <taxon>Eukaryota</taxon>
        <taxon>Fungi</taxon>
        <taxon>Dikarya</taxon>
        <taxon>Ascomycota</taxon>
        <taxon>Saccharomycotina</taxon>
        <taxon>Saccharomycetes</taxon>
        <taxon>Ascoideaceae</taxon>
        <taxon>Ascoidea</taxon>
    </lineage>
</organism>
<dbReference type="PROSITE" id="PS00065">
    <property type="entry name" value="D_2_HYDROXYACID_DH_1"/>
    <property type="match status" value="1"/>
</dbReference>
<keyword evidence="7" id="KW-1185">Reference proteome</keyword>
<dbReference type="OrthoDB" id="298012at2759"/>
<dbReference type="FunCoup" id="A0A1D2VRW2">
    <property type="interactions" value="28"/>
</dbReference>
<evidence type="ECO:0008006" key="8">
    <source>
        <dbReference type="Google" id="ProtNLM"/>
    </source>
</evidence>